<dbReference type="GO" id="GO:0000978">
    <property type="term" value="F:RNA polymerase II cis-regulatory region sequence-specific DNA binding"/>
    <property type="evidence" value="ECO:0007669"/>
    <property type="project" value="TreeGrafter"/>
</dbReference>
<dbReference type="SMART" id="SM00338">
    <property type="entry name" value="BRLZ"/>
    <property type="match status" value="1"/>
</dbReference>
<evidence type="ECO:0000313" key="6">
    <source>
        <dbReference type="Proteomes" id="UP000014760"/>
    </source>
</evidence>
<proteinExistence type="predicted"/>
<dbReference type="STRING" id="283909.R7UBM8"/>
<dbReference type="Gene3D" id="1.20.5.170">
    <property type="match status" value="1"/>
</dbReference>
<dbReference type="InterPro" id="IPR000837">
    <property type="entry name" value="AP-1"/>
</dbReference>
<dbReference type="PRINTS" id="PR00042">
    <property type="entry name" value="LEUZIPPRFOS"/>
</dbReference>
<reference evidence="4 6" key="2">
    <citation type="journal article" date="2013" name="Nature">
        <title>Insights into bilaterian evolution from three spiralian genomes.</title>
        <authorList>
            <person name="Simakov O."/>
            <person name="Marletaz F."/>
            <person name="Cho S.J."/>
            <person name="Edsinger-Gonzales E."/>
            <person name="Havlak P."/>
            <person name="Hellsten U."/>
            <person name="Kuo D.H."/>
            <person name="Larsson T."/>
            <person name="Lv J."/>
            <person name="Arendt D."/>
            <person name="Savage R."/>
            <person name="Osoegawa K."/>
            <person name="de Jong P."/>
            <person name="Grimwood J."/>
            <person name="Chapman J.A."/>
            <person name="Shapiro H."/>
            <person name="Aerts A."/>
            <person name="Otillar R.P."/>
            <person name="Terry A.Y."/>
            <person name="Boore J.L."/>
            <person name="Grigoriev I.V."/>
            <person name="Lindberg D.R."/>
            <person name="Seaver E.C."/>
            <person name="Weisblat D.A."/>
            <person name="Putnam N.H."/>
            <person name="Rokhsar D.S."/>
        </authorList>
    </citation>
    <scope>NUCLEOTIDE SEQUENCE</scope>
    <source>
        <strain evidence="4 6">I ESC-2004</strain>
    </source>
</reference>
<dbReference type="SUPFAM" id="SSF57959">
    <property type="entry name" value="Leucine zipper domain"/>
    <property type="match status" value="1"/>
</dbReference>
<dbReference type="GO" id="GO:0005634">
    <property type="term" value="C:nucleus"/>
    <property type="evidence" value="ECO:0007669"/>
    <property type="project" value="TreeGrafter"/>
</dbReference>
<keyword evidence="6" id="KW-1185">Reference proteome</keyword>
<protein>
    <recommendedName>
        <fullName evidence="3">BZIP domain-containing protein</fullName>
    </recommendedName>
</protein>
<gene>
    <name evidence="4" type="ORF">CAPTEDRAFT_221193</name>
</gene>
<dbReference type="Proteomes" id="UP000014760">
    <property type="component" value="Unassembled WGS sequence"/>
</dbReference>
<dbReference type="OrthoDB" id="2596881at2759"/>
<dbReference type="GO" id="GO:0000981">
    <property type="term" value="F:DNA-binding transcription factor activity, RNA polymerase II-specific"/>
    <property type="evidence" value="ECO:0007669"/>
    <property type="project" value="TreeGrafter"/>
</dbReference>
<dbReference type="EMBL" id="AMQN01008433">
    <property type="status" value="NOT_ANNOTATED_CDS"/>
    <property type="molecule type" value="Genomic_DNA"/>
</dbReference>
<reference evidence="6" key="1">
    <citation type="submission" date="2012-12" db="EMBL/GenBank/DDBJ databases">
        <authorList>
            <person name="Hellsten U."/>
            <person name="Grimwood J."/>
            <person name="Chapman J.A."/>
            <person name="Shapiro H."/>
            <person name="Aerts A."/>
            <person name="Otillar R.P."/>
            <person name="Terry A.Y."/>
            <person name="Boore J.L."/>
            <person name="Simakov O."/>
            <person name="Marletaz F."/>
            <person name="Cho S.-J."/>
            <person name="Edsinger-Gonzales E."/>
            <person name="Havlak P."/>
            <person name="Kuo D.-H."/>
            <person name="Larsson T."/>
            <person name="Lv J."/>
            <person name="Arendt D."/>
            <person name="Savage R."/>
            <person name="Osoegawa K."/>
            <person name="de Jong P."/>
            <person name="Lindberg D.R."/>
            <person name="Seaver E.C."/>
            <person name="Weisblat D.A."/>
            <person name="Putnam N.H."/>
            <person name="Grigoriev I.V."/>
            <person name="Rokhsar D.S."/>
        </authorList>
    </citation>
    <scope>NUCLEOTIDE SEQUENCE</scope>
    <source>
        <strain evidence="6">I ESC-2004</strain>
    </source>
</reference>
<dbReference type="InterPro" id="IPR004827">
    <property type="entry name" value="bZIP"/>
</dbReference>
<feature type="region of interest" description="Disordered" evidence="2">
    <location>
        <begin position="1"/>
        <end position="26"/>
    </location>
</feature>
<dbReference type="PROSITE" id="PS50217">
    <property type="entry name" value="BZIP"/>
    <property type="match status" value="1"/>
</dbReference>
<evidence type="ECO:0000259" key="3">
    <source>
        <dbReference type="PROSITE" id="PS50217"/>
    </source>
</evidence>
<dbReference type="PANTHER" id="PTHR23351">
    <property type="entry name" value="FOS TRANSCRIPTION FACTOR-RELATED"/>
    <property type="match status" value="1"/>
</dbReference>
<dbReference type="Pfam" id="PF07716">
    <property type="entry name" value="bZIP_2"/>
    <property type="match status" value="1"/>
</dbReference>
<evidence type="ECO:0000313" key="4">
    <source>
        <dbReference type="EMBL" id="ELU03491.1"/>
    </source>
</evidence>
<evidence type="ECO:0000256" key="2">
    <source>
        <dbReference type="SAM" id="MobiDB-lite"/>
    </source>
</evidence>
<dbReference type="EMBL" id="KB303112">
    <property type="protein sequence ID" value="ELU03491.1"/>
    <property type="molecule type" value="Genomic_DNA"/>
</dbReference>
<dbReference type="InterPro" id="IPR046347">
    <property type="entry name" value="bZIP_sf"/>
</dbReference>
<feature type="compositionally biased region" description="Basic and acidic residues" evidence="2">
    <location>
        <begin position="1"/>
        <end position="14"/>
    </location>
</feature>
<dbReference type="HOGENOM" id="CLU_1023938_0_0_1"/>
<accession>R7UBM8</accession>
<organism evidence="4">
    <name type="scientific">Capitella teleta</name>
    <name type="common">Polychaete worm</name>
    <dbReference type="NCBI Taxonomy" id="283909"/>
    <lineage>
        <taxon>Eukaryota</taxon>
        <taxon>Metazoa</taxon>
        <taxon>Spiralia</taxon>
        <taxon>Lophotrochozoa</taxon>
        <taxon>Annelida</taxon>
        <taxon>Polychaeta</taxon>
        <taxon>Sedentaria</taxon>
        <taxon>Scolecida</taxon>
        <taxon>Capitellidae</taxon>
        <taxon>Capitella</taxon>
    </lineage>
</organism>
<evidence type="ECO:0000313" key="5">
    <source>
        <dbReference type="EnsemblMetazoa" id="CapteP221193"/>
    </source>
</evidence>
<sequence length="272" mass="30780">MEGIQDHKYNRMIDPHPSSPSSASSGAGETLFFAVHYPPNSSKPELVPLGNTLDGSSFDTSMTSTVLDLSEVMEPSDEPLDLSTPTLRENLTMENSLREAMDPNVAMATLSAVSTGTITPLVKEELRCTIQQKRLSEGKEELMVDFDEREPCELSNADKERKLRRKERNRIAAQKCRSKRRQQADILQAETAELEDRNQFLQDEISKLEEERDRLMHMMRTHDIIPTKCNQKLSMSSDEGIFIPSEEQSKLNEDLDSMCSSVEDDNILDQIL</sequence>
<feature type="coiled-coil region" evidence="1">
    <location>
        <begin position="177"/>
        <end position="218"/>
    </location>
</feature>
<name>R7UBM8_CAPTE</name>
<reference evidence="5" key="3">
    <citation type="submission" date="2015-06" db="UniProtKB">
        <authorList>
            <consortium name="EnsemblMetazoa"/>
        </authorList>
    </citation>
    <scope>IDENTIFICATION</scope>
</reference>
<dbReference type="CDD" id="cd14699">
    <property type="entry name" value="bZIP_Fos_like"/>
    <property type="match status" value="1"/>
</dbReference>
<dbReference type="EnsemblMetazoa" id="CapteT221193">
    <property type="protein sequence ID" value="CapteP221193"/>
    <property type="gene ID" value="CapteG221193"/>
</dbReference>
<dbReference type="AlphaFoldDB" id="R7UBM8"/>
<dbReference type="PANTHER" id="PTHR23351:SF59">
    <property type="entry name" value="CYCLIC AMP-DEPENDENT TRANSCRIPTION FACTOR ATF-3-LIKE"/>
    <property type="match status" value="1"/>
</dbReference>
<feature type="domain" description="BZIP" evidence="3">
    <location>
        <begin position="159"/>
        <end position="222"/>
    </location>
</feature>
<keyword evidence="1" id="KW-0175">Coiled coil</keyword>
<evidence type="ECO:0000256" key="1">
    <source>
        <dbReference type="SAM" id="Coils"/>
    </source>
</evidence>